<evidence type="ECO:0000313" key="2">
    <source>
        <dbReference type="EMBL" id="GMM46725.1"/>
    </source>
</evidence>
<dbReference type="InterPro" id="IPR000387">
    <property type="entry name" value="Tyr_Pase_dom"/>
</dbReference>
<name>A0AAV5R5Y1_PICKL</name>
<dbReference type="Gene3D" id="3.90.190.10">
    <property type="entry name" value="Protein tyrosine phosphatase superfamily"/>
    <property type="match status" value="1"/>
</dbReference>
<dbReference type="InterPro" id="IPR016130">
    <property type="entry name" value="Tyr_Pase_AS"/>
</dbReference>
<dbReference type="Pfam" id="PF13350">
    <property type="entry name" value="Y_phosphatase3"/>
    <property type="match status" value="1"/>
</dbReference>
<dbReference type="Gene3D" id="3.40.50.1820">
    <property type="entry name" value="alpha/beta hydrolase"/>
    <property type="match status" value="1"/>
</dbReference>
<dbReference type="PROSITE" id="PS00383">
    <property type="entry name" value="TYR_PHOSPHATASE_1"/>
    <property type="match status" value="1"/>
</dbReference>
<organism evidence="2 3">
    <name type="scientific">Pichia kluyveri</name>
    <name type="common">Yeast</name>
    <dbReference type="NCBI Taxonomy" id="36015"/>
    <lineage>
        <taxon>Eukaryota</taxon>
        <taxon>Fungi</taxon>
        <taxon>Dikarya</taxon>
        <taxon>Ascomycota</taxon>
        <taxon>Saccharomycotina</taxon>
        <taxon>Pichiomycetes</taxon>
        <taxon>Pichiales</taxon>
        <taxon>Pichiaceae</taxon>
        <taxon>Pichia</taxon>
    </lineage>
</organism>
<dbReference type="InterPro" id="IPR029021">
    <property type="entry name" value="Prot-tyrosine_phosphatase-like"/>
</dbReference>
<dbReference type="PROSITE" id="PS50056">
    <property type="entry name" value="TYR_PHOSPHATASE_2"/>
    <property type="match status" value="1"/>
</dbReference>
<dbReference type="InterPro" id="IPR026893">
    <property type="entry name" value="Tyr/Ser_Pase_IphP-type"/>
</dbReference>
<dbReference type="PANTHER" id="PTHR31126:SF1">
    <property type="entry name" value="TYROSINE SPECIFIC PROTEIN PHOSPHATASES DOMAIN-CONTAINING PROTEIN"/>
    <property type="match status" value="1"/>
</dbReference>
<dbReference type="AlphaFoldDB" id="A0AAV5R5Y1"/>
<dbReference type="GO" id="GO:0004721">
    <property type="term" value="F:phosphoprotein phosphatase activity"/>
    <property type="evidence" value="ECO:0007669"/>
    <property type="project" value="InterPro"/>
</dbReference>
<dbReference type="EMBL" id="BTGB01000004">
    <property type="protein sequence ID" value="GMM46725.1"/>
    <property type="molecule type" value="Genomic_DNA"/>
</dbReference>
<keyword evidence="3" id="KW-1185">Reference proteome</keyword>
<dbReference type="InterPro" id="IPR029058">
    <property type="entry name" value="AB_hydrolase_fold"/>
</dbReference>
<evidence type="ECO:0000313" key="3">
    <source>
        <dbReference type="Proteomes" id="UP001378960"/>
    </source>
</evidence>
<protein>
    <recommendedName>
        <fullName evidence="1">Tyrosine specific protein phosphatases domain-containing protein</fullName>
    </recommendedName>
</protein>
<proteinExistence type="predicted"/>
<comment type="caution">
    <text evidence="2">The sequence shown here is derived from an EMBL/GenBank/DDBJ whole genome shotgun (WGS) entry which is preliminary data.</text>
</comment>
<dbReference type="PANTHER" id="PTHR31126">
    <property type="entry name" value="TYROSINE-PROTEIN PHOSPHATASE"/>
    <property type="match status" value="1"/>
</dbReference>
<dbReference type="SUPFAM" id="SSF52799">
    <property type="entry name" value="(Phosphotyrosine protein) phosphatases II"/>
    <property type="match status" value="1"/>
</dbReference>
<dbReference type="SUPFAM" id="SSF53474">
    <property type="entry name" value="alpha/beta-Hydrolases"/>
    <property type="match status" value="1"/>
</dbReference>
<gene>
    <name evidence="2" type="ORF">DAPK24_033000</name>
</gene>
<accession>A0AAV5R5Y1</accession>
<reference evidence="2 3" key="1">
    <citation type="journal article" date="2023" name="Elife">
        <title>Identification of key yeast species and microbe-microbe interactions impacting larval growth of Drosophila in the wild.</title>
        <authorList>
            <person name="Mure A."/>
            <person name="Sugiura Y."/>
            <person name="Maeda R."/>
            <person name="Honda K."/>
            <person name="Sakurai N."/>
            <person name="Takahashi Y."/>
            <person name="Watada M."/>
            <person name="Katoh T."/>
            <person name="Gotoh A."/>
            <person name="Gotoh Y."/>
            <person name="Taniguchi I."/>
            <person name="Nakamura K."/>
            <person name="Hayashi T."/>
            <person name="Katayama T."/>
            <person name="Uemura T."/>
            <person name="Hattori Y."/>
        </authorList>
    </citation>
    <scope>NUCLEOTIDE SEQUENCE [LARGE SCALE GENOMIC DNA]</scope>
    <source>
        <strain evidence="2 3">PK-24</strain>
    </source>
</reference>
<evidence type="ECO:0000259" key="1">
    <source>
        <dbReference type="PROSITE" id="PS50056"/>
    </source>
</evidence>
<dbReference type="Proteomes" id="UP001378960">
    <property type="component" value="Unassembled WGS sequence"/>
</dbReference>
<feature type="domain" description="Tyrosine specific protein phosphatases" evidence="1">
    <location>
        <begin position="441"/>
        <end position="510"/>
    </location>
</feature>
<sequence length="599" mass="68149">MSGYKLQDNEVQFQLNTPTKDSETFISCILSKPEKSSPITNRAAILMHGIGAHKNSCYMSKLARKLSKEQGIYVIRFDFRNCGDSSKTGLKGRTLNDDIDDLSVVYEWLNNFEKINGGKLFVDTLVGHSRGVVDVLNWQLHNKDKFISNLGLCAGRFIGSGLLESIKVKNPDVEKSGGHYIKGFQEGCYKDVWVPLEETLSLSELYMDTVKEITKDTDTLTVYGSRENVIPITDCANYVNNLKERNTLILIPDGDHCYKGVDKIPESEWENSIIPVDKKLGVYDYNYQVADEIAKWMSEDSMNKRFYEKNLMIGEFTPRWKKIEGVSNFRDLGGWKCKSGERVKIGKVFRSGALSNITEDGIKELKILGIKKVFDLRFPIEEKISGKTEESNWTIESDVEVIKLFEKDDVESFDGVNMLLDSLKLSFDWSNTVDKYKSTLEDIIPQTKEIFYTLRDEPNTKILIHCVVGKDRTGLVSMILLLILGVEPLIVVQEYALSHQGMKETNSTRNKLEKLINFIESSTTTVEFIEKNKPYDSWQYKVEGIDALSDAHSNVCLSTISYLIKEHGSIENYLRVKMGITEEDISIIRANLLQDESVF</sequence>